<dbReference type="InterPro" id="IPR000159">
    <property type="entry name" value="RA_dom"/>
</dbReference>
<dbReference type="PROSITE" id="PS50002">
    <property type="entry name" value="SH3"/>
    <property type="match status" value="2"/>
</dbReference>
<feature type="compositionally biased region" description="Low complexity" evidence="4">
    <location>
        <begin position="318"/>
        <end position="346"/>
    </location>
</feature>
<reference evidence="8 9" key="1">
    <citation type="submission" date="2019-02" db="EMBL/GenBank/DDBJ databases">
        <title>Genome sequencing of the rare red list fungi Dentipellis fragilis.</title>
        <authorList>
            <person name="Buettner E."/>
            <person name="Kellner H."/>
        </authorList>
    </citation>
    <scope>NUCLEOTIDE SEQUENCE [LARGE SCALE GENOMIC DNA]</scope>
    <source>
        <strain evidence="8 9">DSM 105465</strain>
    </source>
</reference>
<dbReference type="SUPFAM" id="SSF50044">
    <property type="entry name" value="SH3-domain"/>
    <property type="match status" value="2"/>
</dbReference>
<evidence type="ECO:0000256" key="2">
    <source>
        <dbReference type="PROSITE-ProRule" id="PRU00192"/>
    </source>
</evidence>
<dbReference type="PROSITE" id="PS50200">
    <property type="entry name" value="RA"/>
    <property type="match status" value="1"/>
</dbReference>
<feature type="compositionally biased region" description="Low complexity" evidence="4">
    <location>
        <begin position="852"/>
        <end position="862"/>
    </location>
</feature>
<dbReference type="CDD" id="cd01786">
    <property type="entry name" value="RA_STE50"/>
    <property type="match status" value="1"/>
</dbReference>
<evidence type="ECO:0000259" key="7">
    <source>
        <dbReference type="PROSITE" id="PS50200"/>
    </source>
</evidence>
<feature type="domain" description="Ras-associating" evidence="7">
    <location>
        <begin position="234"/>
        <end position="311"/>
    </location>
</feature>
<organism evidence="8 9">
    <name type="scientific">Dentipellis fragilis</name>
    <dbReference type="NCBI Taxonomy" id="205917"/>
    <lineage>
        <taxon>Eukaryota</taxon>
        <taxon>Fungi</taxon>
        <taxon>Dikarya</taxon>
        <taxon>Basidiomycota</taxon>
        <taxon>Agaricomycotina</taxon>
        <taxon>Agaricomycetes</taxon>
        <taxon>Russulales</taxon>
        <taxon>Hericiaceae</taxon>
        <taxon>Dentipellis</taxon>
    </lineage>
</organism>
<feature type="coiled-coil region" evidence="3">
    <location>
        <begin position="103"/>
        <end position="130"/>
    </location>
</feature>
<feature type="domain" description="SH3" evidence="5">
    <location>
        <begin position="452"/>
        <end position="521"/>
    </location>
</feature>
<dbReference type="Gene3D" id="1.10.150.50">
    <property type="entry name" value="Transcription Factor, Ets-1"/>
    <property type="match status" value="1"/>
</dbReference>
<feature type="region of interest" description="Disordered" evidence="4">
    <location>
        <begin position="171"/>
        <end position="231"/>
    </location>
</feature>
<dbReference type="SUPFAM" id="SSF47769">
    <property type="entry name" value="SAM/Pointed domain"/>
    <property type="match status" value="1"/>
</dbReference>
<feature type="domain" description="SAM" evidence="6">
    <location>
        <begin position="15"/>
        <end position="78"/>
    </location>
</feature>
<evidence type="ECO:0000313" key="9">
    <source>
        <dbReference type="Proteomes" id="UP000298327"/>
    </source>
</evidence>
<dbReference type="GO" id="GO:0007165">
    <property type="term" value="P:signal transduction"/>
    <property type="evidence" value="ECO:0007669"/>
    <property type="project" value="InterPro"/>
</dbReference>
<dbReference type="InterPro" id="IPR036028">
    <property type="entry name" value="SH3-like_dom_sf"/>
</dbReference>
<feature type="compositionally biased region" description="Basic and acidic residues" evidence="4">
    <location>
        <begin position="384"/>
        <end position="408"/>
    </location>
</feature>
<dbReference type="InterPro" id="IPR001452">
    <property type="entry name" value="SH3_domain"/>
</dbReference>
<comment type="caution">
    <text evidence="8">The sequence shown here is derived from an EMBL/GenBank/DDBJ whole genome shotgun (WGS) entry which is preliminary data.</text>
</comment>
<keyword evidence="3" id="KW-0175">Coiled coil</keyword>
<dbReference type="STRING" id="205917.A0A4Y9YWG4"/>
<proteinExistence type="predicted"/>
<dbReference type="SMART" id="SM00326">
    <property type="entry name" value="SH3"/>
    <property type="match status" value="2"/>
</dbReference>
<evidence type="ECO:0000259" key="6">
    <source>
        <dbReference type="PROSITE" id="PS50105"/>
    </source>
</evidence>
<evidence type="ECO:0000256" key="3">
    <source>
        <dbReference type="SAM" id="Coils"/>
    </source>
</evidence>
<keyword evidence="1 2" id="KW-0728">SH3 domain</keyword>
<dbReference type="Pfam" id="PF00018">
    <property type="entry name" value="SH3_1"/>
    <property type="match status" value="2"/>
</dbReference>
<dbReference type="Gene3D" id="3.10.20.90">
    <property type="entry name" value="Phosphatidylinositol 3-kinase Catalytic Subunit, Chain A, domain 1"/>
    <property type="match status" value="1"/>
</dbReference>
<dbReference type="InterPro" id="IPR001660">
    <property type="entry name" value="SAM"/>
</dbReference>
<dbReference type="InterPro" id="IPR029071">
    <property type="entry name" value="Ubiquitin-like_domsf"/>
</dbReference>
<feature type="compositionally biased region" description="Polar residues" evidence="4">
    <location>
        <begin position="201"/>
        <end position="219"/>
    </location>
</feature>
<accession>A0A4Y9YWG4</accession>
<name>A0A4Y9YWG4_9AGAM</name>
<feature type="region of interest" description="Disordered" evidence="4">
    <location>
        <begin position="318"/>
        <end position="446"/>
    </location>
</feature>
<dbReference type="InterPro" id="IPR013761">
    <property type="entry name" value="SAM/pointed_sf"/>
</dbReference>
<feature type="domain" description="SH3" evidence="5">
    <location>
        <begin position="558"/>
        <end position="618"/>
    </location>
</feature>
<feature type="compositionally biased region" description="Polar residues" evidence="4">
    <location>
        <begin position="422"/>
        <end position="431"/>
    </location>
</feature>
<dbReference type="SMART" id="SM00314">
    <property type="entry name" value="RA"/>
    <property type="match status" value="1"/>
</dbReference>
<dbReference type="OrthoDB" id="8883818at2759"/>
<dbReference type="Pfam" id="PF07647">
    <property type="entry name" value="SAM_2"/>
    <property type="match status" value="1"/>
</dbReference>
<evidence type="ECO:0008006" key="10">
    <source>
        <dbReference type="Google" id="ProtNLM"/>
    </source>
</evidence>
<dbReference type="CDD" id="cd00174">
    <property type="entry name" value="SH3"/>
    <property type="match status" value="2"/>
</dbReference>
<dbReference type="SMART" id="SM00454">
    <property type="entry name" value="SAM"/>
    <property type="match status" value="1"/>
</dbReference>
<dbReference type="SUPFAM" id="SSF54236">
    <property type="entry name" value="Ubiquitin-like"/>
    <property type="match status" value="1"/>
</dbReference>
<evidence type="ECO:0000256" key="1">
    <source>
        <dbReference type="ARBA" id="ARBA00022443"/>
    </source>
</evidence>
<dbReference type="Proteomes" id="UP000298327">
    <property type="component" value="Unassembled WGS sequence"/>
</dbReference>
<sequence>MDAAFADLKAPITDWDENDVQTFFSNLGFPHYESQIREHNLSGDILCIIDADGLKEAGINTVGQRLAILKAVYLAKIAHHIPIEADHYIPPSETEERLENLSVNRLYELIREQDERLRSLEFENKRLSDTVTSAVEDFHSYRSHSSSRAEDSPIARQPSFKWANYVKSSGSPTKVEMSDSPHPSPHRLEHDVNYHRPSASPYLQHSSANGSTNSPSQASMHPKPVRSESSDNLKSFKVSLEDPAWKVLPAALRKYKINNDDWQNYAMFICYGPPNNRIERCLSYDEKPLLLFQKLKDAQKQPVFMLKHIKDIRSPIAVAQQKQAARKASGESSSASKTKSGSSHSRTLSRPPRLQVHDTSGPPPLLTGVSAQPGWPEVMSPAVESKDRSYDSLDKERNLLSPDRRPGSGDRAGSGDTPKTGVPSTAATVTSEHGEPNTGGLSSSAREIPVSGDISYAVAIYPYMAEQEDEFDVVVGDTFVIISRARGWWVVQRDPTGSGVVDSDSSKQGWVPAGCLLETRVPVATAIAEASAASGSSSQPSSPLSNSRTPILPLHIVSTSFPGYALMDYQKKGDEELDLAKDDTLRVFKRYNHWSYAVKEDGGSRGWVPSWYIGKVTSSSGTPATPNIAAASASNATATPNLDTDPPHTGVPPQLWTLRSFAFRQTPAPLAVQSIDSRAHTPIGSLSSSFRIYQRHSFFAAHMHAGFTHWINALAYGLLLCCVRNTCAEYQYRDGTESRLGAAARTDNCNLLVPVRSAIPTGAVRLSVEQQDFALLAVREYGFLSVGQRAMEWDWKWLRSFADFLLCAYIGTAMAGCEVRTTRVGGPWWGWGVGHSSYLTTRWRQPQPSPSGPSTHPTSRTTMSFNDQNIQPNLLMDGIITNSFGPRDAEYILGAGVLKTNANMVVFMLNAATGSPNSFSVYHYHFSHLAIPPNAVTADNYPLLLIDFVTNWITGSIVRQRIWRPQTQADQLLHVANARLCLPIFFVHQNGMVGLTLGDAVLGRCNTLRGAGSAPDMGNKSSTQIRIGWLGYQDWYRQIQIKDETAAKRPIILQRIVQHVGRTVDYFLTNKVEDVHHPCPDWRIGGHGGITRDEIIVLGIIHVSSGSWMPLLQVTRNVPYLTPPF</sequence>
<feature type="region of interest" description="Disordered" evidence="4">
    <location>
        <begin position="842"/>
        <end position="863"/>
    </location>
</feature>
<evidence type="ECO:0000256" key="4">
    <source>
        <dbReference type="SAM" id="MobiDB-lite"/>
    </source>
</evidence>
<dbReference type="Pfam" id="PF00788">
    <property type="entry name" value="RA"/>
    <property type="match status" value="1"/>
</dbReference>
<evidence type="ECO:0000259" key="5">
    <source>
        <dbReference type="PROSITE" id="PS50002"/>
    </source>
</evidence>
<dbReference type="AlphaFoldDB" id="A0A4Y9YWG4"/>
<dbReference type="PROSITE" id="PS50105">
    <property type="entry name" value="SAM_DOMAIN"/>
    <property type="match status" value="1"/>
</dbReference>
<dbReference type="EMBL" id="SEOQ01000281">
    <property type="protein sequence ID" value="TFY66058.1"/>
    <property type="molecule type" value="Genomic_DNA"/>
</dbReference>
<evidence type="ECO:0000313" key="8">
    <source>
        <dbReference type="EMBL" id="TFY66058.1"/>
    </source>
</evidence>
<gene>
    <name evidence="8" type="ORF">EVG20_g5031</name>
</gene>
<keyword evidence="9" id="KW-1185">Reference proteome</keyword>
<dbReference type="Gene3D" id="2.30.30.40">
    <property type="entry name" value="SH3 Domains"/>
    <property type="match status" value="2"/>
</dbReference>
<protein>
    <recommendedName>
        <fullName evidence="10">Protein kinase regulator</fullName>
    </recommendedName>
</protein>